<feature type="domain" description="MlaB-like STAS" evidence="2">
    <location>
        <begin position="29"/>
        <end position="93"/>
    </location>
</feature>
<dbReference type="InterPro" id="IPR058548">
    <property type="entry name" value="MlaB-like_STAS"/>
</dbReference>
<dbReference type="EMBL" id="CP095053">
    <property type="protein sequence ID" value="UOR05066.1"/>
    <property type="molecule type" value="Genomic_DNA"/>
</dbReference>
<gene>
    <name evidence="3" type="ORF">MUN82_19275</name>
</gene>
<evidence type="ECO:0000313" key="4">
    <source>
        <dbReference type="Proteomes" id="UP000829925"/>
    </source>
</evidence>
<dbReference type="InterPro" id="IPR036513">
    <property type="entry name" value="STAS_dom_sf"/>
</dbReference>
<feature type="signal peptide" evidence="1">
    <location>
        <begin position="1"/>
        <end position="27"/>
    </location>
</feature>
<dbReference type="SUPFAM" id="SSF52091">
    <property type="entry name" value="SpoIIaa-like"/>
    <property type="match status" value="1"/>
</dbReference>
<dbReference type="KEGG" id="haei:MUN82_19275"/>
<name>A0A8T9SZ14_9BACT</name>
<protein>
    <submittedName>
        <fullName evidence="3">STAS domain-containing protein</fullName>
    </submittedName>
</protein>
<evidence type="ECO:0000259" key="2">
    <source>
        <dbReference type="Pfam" id="PF13466"/>
    </source>
</evidence>
<organism evidence="3 4">
    <name type="scientific">Hymenobacter aerilatus</name>
    <dbReference type="NCBI Taxonomy" id="2932251"/>
    <lineage>
        <taxon>Bacteria</taxon>
        <taxon>Pseudomonadati</taxon>
        <taxon>Bacteroidota</taxon>
        <taxon>Cytophagia</taxon>
        <taxon>Cytophagales</taxon>
        <taxon>Hymenobacteraceae</taxon>
        <taxon>Hymenobacter</taxon>
    </lineage>
</organism>
<evidence type="ECO:0000256" key="1">
    <source>
        <dbReference type="SAM" id="SignalP"/>
    </source>
</evidence>
<sequence>MSAVLVICYELFPTGCLLALAPTTATAETTLAAHLAQACRSGKSAVWVDCRLLTTLSSTAVWLLWACQQRLRRRHARLVLCQVPATVEYTLRQILAGVENQLYIVPTLDDALA</sequence>
<keyword evidence="4" id="KW-1185">Reference proteome</keyword>
<dbReference type="Pfam" id="PF13466">
    <property type="entry name" value="STAS_2"/>
    <property type="match status" value="1"/>
</dbReference>
<dbReference type="Proteomes" id="UP000829925">
    <property type="component" value="Chromosome"/>
</dbReference>
<accession>A0A8T9SZ14</accession>
<evidence type="ECO:0000313" key="3">
    <source>
        <dbReference type="EMBL" id="UOR05066.1"/>
    </source>
</evidence>
<dbReference type="Gene3D" id="3.30.750.24">
    <property type="entry name" value="STAS domain"/>
    <property type="match status" value="1"/>
</dbReference>
<reference evidence="3 4" key="1">
    <citation type="submission" date="2022-04" db="EMBL/GenBank/DDBJ databases">
        <title>Hymenobacter sp. isolated from the air.</title>
        <authorList>
            <person name="Won M."/>
            <person name="Lee C.-M."/>
            <person name="Woen H.-Y."/>
            <person name="Kwon S.-W."/>
        </authorList>
    </citation>
    <scope>NUCLEOTIDE SEQUENCE [LARGE SCALE GENOMIC DNA]</scope>
    <source>
        <strain evidence="4">5413 J-13</strain>
    </source>
</reference>
<dbReference type="RefSeq" id="WP_245093030.1">
    <property type="nucleotide sequence ID" value="NZ_CP095053.1"/>
</dbReference>
<proteinExistence type="predicted"/>
<feature type="chain" id="PRO_5035743538" evidence="1">
    <location>
        <begin position="28"/>
        <end position="113"/>
    </location>
</feature>
<dbReference type="AlphaFoldDB" id="A0A8T9SZ14"/>
<keyword evidence="1" id="KW-0732">Signal</keyword>